<sequence length="103" mass="11949">MPGLRRVKDYVDNDEEIGIKRTTVWIGACKNCLIQLGEALHSDFHRMLFSLLRRPHLDCFTPVTVIQTRQWILCNLGNILDQNGSESKFQDLDKVFEQNEALM</sequence>
<protein>
    <submittedName>
        <fullName evidence="1">Uncharacterized protein</fullName>
    </submittedName>
</protein>
<evidence type="ECO:0000313" key="1">
    <source>
        <dbReference type="EMBL" id="WMV39850.1"/>
    </source>
</evidence>
<keyword evidence="2" id="KW-1185">Reference proteome</keyword>
<reference evidence="1" key="1">
    <citation type="submission" date="2023-08" db="EMBL/GenBank/DDBJ databases">
        <title>A de novo genome assembly of Solanum verrucosum Schlechtendal, a Mexican diploid species geographically isolated from the other diploid A-genome species in potato relatives.</title>
        <authorList>
            <person name="Hosaka K."/>
        </authorList>
    </citation>
    <scope>NUCLEOTIDE SEQUENCE</scope>
    <source>
        <tissue evidence="1">Young leaves</tissue>
    </source>
</reference>
<name>A0AAF0U5N4_SOLVR</name>
<evidence type="ECO:0000313" key="2">
    <source>
        <dbReference type="Proteomes" id="UP001234989"/>
    </source>
</evidence>
<accession>A0AAF0U5N4</accession>
<dbReference type="EMBL" id="CP133618">
    <property type="protein sequence ID" value="WMV39850.1"/>
    <property type="molecule type" value="Genomic_DNA"/>
</dbReference>
<feature type="non-terminal residue" evidence="1">
    <location>
        <position position="103"/>
    </location>
</feature>
<organism evidence="1 2">
    <name type="scientific">Solanum verrucosum</name>
    <dbReference type="NCBI Taxonomy" id="315347"/>
    <lineage>
        <taxon>Eukaryota</taxon>
        <taxon>Viridiplantae</taxon>
        <taxon>Streptophyta</taxon>
        <taxon>Embryophyta</taxon>
        <taxon>Tracheophyta</taxon>
        <taxon>Spermatophyta</taxon>
        <taxon>Magnoliopsida</taxon>
        <taxon>eudicotyledons</taxon>
        <taxon>Gunneridae</taxon>
        <taxon>Pentapetalae</taxon>
        <taxon>asterids</taxon>
        <taxon>lamiids</taxon>
        <taxon>Solanales</taxon>
        <taxon>Solanaceae</taxon>
        <taxon>Solanoideae</taxon>
        <taxon>Solaneae</taxon>
        <taxon>Solanum</taxon>
    </lineage>
</organism>
<proteinExistence type="predicted"/>
<dbReference type="Proteomes" id="UP001234989">
    <property type="component" value="Chromosome 7"/>
</dbReference>
<gene>
    <name evidence="1" type="ORF">MTR67_033235</name>
</gene>
<dbReference type="AlphaFoldDB" id="A0AAF0U5N4"/>